<dbReference type="InterPro" id="IPR035979">
    <property type="entry name" value="RBD_domain_sf"/>
</dbReference>
<dbReference type="OrthoDB" id="25498at2759"/>
<dbReference type="InterPro" id="IPR000555">
    <property type="entry name" value="JAMM/MPN+_dom"/>
</dbReference>
<feature type="domain" description="JAB1/MPN/MOV34 metalloenzyme" evidence="1">
    <location>
        <begin position="17"/>
        <end position="141"/>
    </location>
</feature>
<dbReference type="Pfam" id="PF01398">
    <property type="entry name" value="JAB"/>
    <property type="match status" value="1"/>
</dbReference>
<dbReference type="SMART" id="SM00232">
    <property type="entry name" value="JAB_MPN"/>
    <property type="match status" value="1"/>
</dbReference>
<dbReference type="PANTHER" id="PTHR10540:SF22">
    <property type="entry name" value="JAB1_MPN_MOV34 METALLOENZYME DOMAIN-CONTAINING PROTEIN"/>
    <property type="match status" value="1"/>
</dbReference>
<dbReference type="AlphaFoldDB" id="A0A9W3CQA6"/>
<dbReference type="GeneID" id="130503075"/>
<evidence type="ECO:0000313" key="3">
    <source>
        <dbReference type="RefSeq" id="XP_056853702.1"/>
    </source>
</evidence>
<evidence type="ECO:0000259" key="1">
    <source>
        <dbReference type="SMART" id="SM00232"/>
    </source>
</evidence>
<protein>
    <submittedName>
        <fullName evidence="3">26S proteasome non-ATPase regulatory subunit 7 homolog A-like</fullName>
    </submittedName>
</protein>
<dbReference type="Gene3D" id="3.40.140.10">
    <property type="entry name" value="Cytidine Deaminase, domain 2"/>
    <property type="match status" value="1"/>
</dbReference>
<dbReference type="GO" id="GO:0008237">
    <property type="term" value="F:metallopeptidase activity"/>
    <property type="evidence" value="ECO:0007669"/>
    <property type="project" value="InterPro"/>
</dbReference>
<organism evidence="2 3">
    <name type="scientific">Raphanus sativus</name>
    <name type="common">Radish</name>
    <name type="synonym">Raphanus raphanistrum var. sativus</name>
    <dbReference type="NCBI Taxonomy" id="3726"/>
    <lineage>
        <taxon>Eukaryota</taxon>
        <taxon>Viridiplantae</taxon>
        <taxon>Streptophyta</taxon>
        <taxon>Embryophyta</taxon>
        <taxon>Tracheophyta</taxon>
        <taxon>Spermatophyta</taxon>
        <taxon>Magnoliopsida</taxon>
        <taxon>eudicotyledons</taxon>
        <taxon>Gunneridae</taxon>
        <taxon>Pentapetalae</taxon>
        <taxon>rosids</taxon>
        <taxon>malvids</taxon>
        <taxon>Brassicales</taxon>
        <taxon>Brassicaceae</taxon>
        <taxon>Brassiceae</taxon>
        <taxon>Raphanus</taxon>
    </lineage>
</organism>
<evidence type="ECO:0000313" key="2">
    <source>
        <dbReference type="Proteomes" id="UP000504610"/>
    </source>
</evidence>
<gene>
    <name evidence="3" type="primary">LOC130503075</name>
</gene>
<sequence>MDVTETQQITAARTMEKVVVHPLVLRNIVDNYNRVAEKSGKRLVGVLLGESSGGIVEVVNSYHVPFKEDDNDWFLDHRHHSAMLQRFDGINDMVGWYSTGSELRENDLDVHAQFCSYAPNPVLVVIDVGLGIPTNAYYTKSNPNLEASLQKIEEKVFVRASVEIAPEAKDFADEYLLSELKDARPPKRLTLGGVSYVDAMESYLEFYKKQVRISVEGYDMSLLAPDLYISLENHFSSCGTVEFVEVPRDPVTKAISGRSSTVALRGEGAEEKALALNGSDLGGWRASVKILPPALASLRSGLTTREAARQYIAHFKRNK</sequence>
<dbReference type="SUPFAM" id="SSF54928">
    <property type="entry name" value="RNA-binding domain, RBD"/>
    <property type="match status" value="1"/>
</dbReference>
<dbReference type="PANTHER" id="PTHR10540">
    <property type="entry name" value="EUKARYOTIC TRANSLATION INITIATION FACTOR 3 SUBUNIT F-RELATED"/>
    <property type="match status" value="1"/>
</dbReference>
<name>A0A9W3CQA6_RAPSA</name>
<dbReference type="GO" id="GO:0003676">
    <property type="term" value="F:nucleic acid binding"/>
    <property type="evidence" value="ECO:0007669"/>
    <property type="project" value="InterPro"/>
</dbReference>
<proteinExistence type="predicted"/>
<dbReference type="KEGG" id="rsz:130503075"/>
<reference evidence="3" key="1">
    <citation type="submission" date="2025-08" db="UniProtKB">
        <authorList>
            <consortium name="RefSeq"/>
        </authorList>
    </citation>
    <scope>IDENTIFICATION</scope>
    <source>
        <tissue evidence="3">Leaf</tissue>
    </source>
</reference>
<dbReference type="RefSeq" id="XP_056853702.1">
    <property type="nucleotide sequence ID" value="XM_056997722.1"/>
</dbReference>
<dbReference type="GO" id="GO:0043161">
    <property type="term" value="P:proteasome-mediated ubiquitin-dependent protein catabolic process"/>
    <property type="evidence" value="ECO:0007669"/>
    <property type="project" value="TreeGrafter"/>
</dbReference>
<accession>A0A9W3CQA6</accession>
<dbReference type="GO" id="GO:0000502">
    <property type="term" value="C:proteasome complex"/>
    <property type="evidence" value="ECO:0007669"/>
    <property type="project" value="TreeGrafter"/>
</dbReference>
<dbReference type="Proteomes" id="UP000504610">
    <property type="component" value="Unplaced"/>
</dbReference>
<keyword evidence="2" id="KW-1185">Reference proteome</keyword>